<dbReference type="InterPro" id="IPR041664">
    <property type="entry name" value="AAA_16"/>
</dbReference>
<name>A0ABX0Z8K8_9ACTN</name>
<gene>
    <name evidence="8" type="ORF">HCJ94_16630</name>
</gene>
<dbReference type="CDD" id="cd15831">
    <property type="entry name" value="BTAD"/>
    <property type="match status" value="1"/>
</dbReference>
<dbReference type="SUPFAM" id="SSF52540">
    <property type="entry name" value="P-loop containing nucleoside triphosphate hydrolases"/>
    <property type="match status" value="1"/>
</dbReference>
<keyword evidence="4" id="KW-0804">Transcription</keyword>
<evidence type="ECO:0000256" key="2">
    <source>
        <dbReference type="ARBA" id="ARBA00023015"/>
    </source>
</evidence>
<dbReference type="InterPro" id="IPR001867">
    <property type="entry name" value="OmpR/PhoB-type_DNA-bd"/>
</dbReference>
<dbReference type="InterPro" id="IPR016032">
    <property type="entry name" value="Sig_transdc_resp-reg_C-effctor"/>
</dbReference>
<feature type="DNA-binding region" description="OmpR/PhoB-type" evidence="5">
    <location>
        <begin position="1"/>
        <end position="105"/>
    </location>
</feature>
<dbReference type="Proteomes" id="UP000783871">
    <property type="component" value="Unassembled WGS sequence"/>
</dbReference>
<dbReference type="InterPro" id="IPR036388">
    <property type="entry name" value="WH-like_DNA-bd_sf"/>
</dbReference>
<evidence type="ECO:0000313" key="8">
    <source>
        <dbReference type="EMBL" id="NJP33562.1"/>
    </source>
</evidence>
<dbReference type="Gene3D" id="3.40.50.300">
    <property type="entry name" value="P-loop containing nucleotide triphosphate hydrolases"/>
    <property type="match status" value="1"/>
</dbReference>
<dbReference type="PROSITE" id="PS51755">
    <property type="entry name" value="OMPR_PHOB"/>
    <property type="match status" value="1"/>
</dbReference>
<dbReference type="EMBL" id="JAATEO010000017">
    <property type="protein sequence ID" value="NJP33562.1"/>
    <property type="molecule type" value="Genomic_DNA"/>
</dbReference>
<dbReference type="InterPro" id="IPR005158">
    <property type="entry name" value="BTAD"/>
</dbReference>
<organism evidence="8 9">
    <name type="scientific">Micromonospora thermarum</name>
    <dbReference type="NCBI Taxonomy" id="2720024"/>
    <lineage>
        <taxon>Bacteria</taxon>
        <taxon>Bacillati</taxon>
        <taxon>Actinomycetota</taxon>
        <taxon>Actinomycetes</taxon>
        <taxon>Micromonosporales</taxon>
        <taxon>Micromonosporaceae</taxon>
        <taxon>Micromonospora</taxon>
    </lineage>
</organism>
<feature type="region of interest" description="Disordered" evidence="6">
    <location>
        <begin position="258"/>
        <end position="294"/>
    </location>
</feature>
<evidence type="ECO:0000256" key="4">
    <source>
        <dbReference type="ARBA" id="ARBA00023163"/>
    </source>
</evidence>
<dbReference type="Pfam" id="PF03704">
    <property type="entry name" value="BTAD"/>
    <property type="match status" value="1"/>
</dbReference>
<evidence type="ECO:0000259" key="7">
    <source>
        <dbReference type="PROSITE" id="PS51755"/>
    </source>
</evidence>
<keyword evidence="3 5" id="KW-0238">DNA-binding</keyword>
<feature type="domain" description="OmpR/PhoB-type" evidence="7">
    <location>
        <begin position="1"/>
        <end position="105"/>
    </location>
</feature>
<evidence type="ECO:0000256" key="1">
    <source>
        <dbReference type="ARBA" id="ARBA00005820"/>
    </source>
</evidence>
<dbReference type="SMART" id="SM00862">
    <property type="entry name" value="Trans_reg_C"/>
    <property type="match status" value="1"/>
</dbReference>
<comment type="caution">
    <text evidence="8">The sequence shown here is derived from an EMBL/GenBank/DDBJ whole genome shotgun (WGS) entry which is preliminary data.</text>
</comment>
<dbReference type="SMART" id="SM01043">
    <property type="entry name" value="BTAD"/>
    <property type="match status" value="1"/>
</dbReference>
<protein>
    <submittedName>
        <fullName evidence="8">AAA family ATPase</fullName>
    </submittedName>
</protein>
<keyword evidence="9" id="KW-1185">Reference proteome</keyword>
<evidence type="ECO:0000256" key="3">
    <source>
        <dbReference type="ARBA" id="ARBA00023125"/>
    </source>
</evidence>
<sequence>MTGLAGAPAVTFRVLGPLEVVDRRGRVPLKGPRQRAVLARLLVARGGVVPVDRLVGDLWETPGDGAVAAIRTFVADLRRALEPGRPARQPARLLVTAPPGYLLRVPADAVDAWRFEAAVTGSGRSLAEGDPASAADLLAEALAWWRGPAYAEFADAPWARGEINRLDELRMLATERRGEALLALGRSAEAAVELEQHVSARPLREDAWRLWATALYRSGRQADALAALRRARETLAAELGLDPSPRLRRLETDILTQAPGLDRPVPGAEATGRDTPAVPGNGIPTGGPTGAGRASAFVGRDAEQARLAQAAEDVVRRRRPAIALLSGGAGAGKTTLAEALTRRLEDARWATAWGRNPEYEGAPAAWPWTQVTEALAAGVTDVPTVVSHADDPALARFRRHRAAVALVTAAAARRPVLLVLDDLHRADEDTLDLLAALLTEPEPVTGPVLVLGVFRATGIGPGLTAALARLARTEPVRVYLDGLDEPATGDLARAVTRTDLDPSTVRLLHRRTGGNPFYVRELARLLAAEGPAALDTVPAGVRDVVRHRLAQLPEAARTVLTQASVLGRDVDPEILTALAGDEAVVLDAVDAAVAAGFLTEHGTEGRLRFTHVLVRDTLYGDLSAPRRARWHTAAGEAVERLHPADVTTLAHHFVRAGTRATAARAARYATAAAERAERLSRPHQAARWWQEALAAQQRIGGDDPGGRLPSLMGLGRALAVTGHLAEARRHRAAALTAAEQTGDPELTAQVLTAFVVPAVWTRNDDEHLSRRIVEAAGRTLAALPADRAEQRSRLLSTLALEVRGTTADRGRRAADDAEAVARRLGDPSLLAYALNARFMHTFTRTGLAPQRAAVGAELVDLSRRHELVTFEVLGHLILLQARCALADLDAADAHAADADRLADRYDLPLVGVFTRWYAALRLAVTGDVAAAETAYRAAEPGPRSAGMSGMDEGLLPLALLSLRLAGPVTAALDALREHADEWQGYAWGPHEPWVRPVTLLAAGRPADAADALRALPESPHDLLREARLCLAARAALILDDHAVMRRTYADLRPAAGELAGAGSGLLTLGTVADHLAALAAALGRPDEAADHRRSADAVAARVAGAAPRAAGPL</sequence>
<evidence type="ECO:0000256" key="5">
    <source>
        <dbReference type="PROSITE-ProRule" id="PRU01091"/>
    </source>
</evidence>
<dbReference type="InterPro" id="IPR003593">
    <property type="entry name" value="AAA+_ATPase"/>
</dbReference>
<dbReference type="InterPro" id="IPR027417">
    <property type="entry name" value="P-loop_NTPase"/>
</dbReference>
<accession>A0ABX0Z8K8</accession>
<dbReference type="SUPFAM" id="SSF48452">
    <property type="entry name" value="TPR-like"/>
    <property type="match status" value="1"/>
</dbReference>
<dbReference type="SMART" id="SM00382">
    <property type="entry name" value="AAA"/>
    <property type="match status" value="1"/>
</dbReference>
<dbReference type="Gene3D" id="1.25.40.10">
    <property type="entry name" value="Tetratricopeptide repeat domain"/>
    <property type="match status" value="2"/>
</dbReference>
<dbReference type="RefSeq" id="WP_168001935.1">
    <property type="nucleotide sequence ID" value="NZ_JAATEO010000017.1"/>
</dbReference>
<evidence type="ECO:0000256" key="6">
    <source>
        <dbReference type="SAM" id="MobiDB-lite"/>
    </source>
</evidence>
<dbReference type="InterPro" id="IPR051677">
    <property type="entry name" value="AfsR-DnrI-RedD_regulator"/>
</dbReference>
<keyword evidence="2" id="KW-0805">Transcription regulation</keyword>
<dbReference type="Pfam" id="PF13191">
    <property type="entry name" value="AAA_16"/>
    <property type="match status" value="1"/>
</dbReference>
<comment type="similarity">
    <text evidence="1">Belongs to the AfsR/DnrI/RedD regulatory family.</text>
</comment>
<dbReference type="SUPFAM" id="SSF46894">
    <property type="entry name" value="C-terminal effector domain of the bipartite response regulators"/>
    <property type="match status" value="1"/>
</dbReference>
<evidence type="ECO:0000313" key="9">
    <source>
        <dbReference type="Proteomes" id="UP000783871"/>
    </source>
</evidence>
<reference evidence="8 9" key="1">
    <citation type="submission" date="2020-03" db="EMBL/GenBank/DDBJ databases">
        <title>WGS of actinomycetes isolated from Thailand.</title>
        <authorList>
            <person name="Thawai C."/>
        </authorList>
    </citation>
    <scope>NUCLEOTIDE SEQUENCE [LARGE SCALE GENOMIC DNA]</scope>
    <source>
        <strain evidence="8 9">HSS6-12</strain>
    </source>
</reference>
<dbReference type="PANTHER" id="PTHR35807:SF1">
    <property type="entry name" value="TRANSCRIPTIONAL REGULATOR REDD"/>
    <property type="match status" value="1"/>
</dbReference>
<dbReference type="Gene3D" id="1.10.10.10">
    <property type="entry name" value="Winged helix-like DNA-binding domain superfamily/Winged helix DNA-binding domain"/>
    <property type="match status" value="1"/>
</dbReference>
<dbReference type="PANTHER" id="PTHR35807">
    <property type="entry name" value="TRANSCRIPTIONAL REGULATOR REDD-RELATED"/>
    <property type="match status" value="1"/>
</dbReference>
<dbReference type="InterPro" id="IPR011990">
    <property type="entry name" value="TPR-like_helical_dom_sf"/>
</dbReference>
<proteinExistence type="inferred from homology"/>